<dbReference type="Proteomes" id="UP000009138">
    <property type="component" value="Unassembled WGS sequence"/>
</dbReference>
<dbReference type="GO" id="GO:0005634">
    <property type="term" value="C:nucleus"/>
    <property type="evidence" value="ECO:0007669"/>
    <property type="project" value="TreeGrafter"/>
</dbReference>
<dbReference type="InterPro" id="IPR013922">
    <property type="entry name" value="Cyclin_PHO80-like"/>
</dbReference>
<protein>
    <recommendedName>
        <fullName evidence="3">Cyclin N-terminal domain-containing protein</fullName>
    </recommendedName>
</protein>
<evidence type="ECO:0000313" key="2">
    <source>
        <dbReference type="Proteomes" id="UP000009138"/>
    </source>
</evidence>
<dbReference type="GeneID" id="93622342"/>
<gene>
    <name evidence="1" type="ORF">RO3G_15377</name>
</gene>
<dbReference type="GO" id="GO:0016538">
    <property type="term" value="F:cyclin-dependent protein serine/threonine kinase regulator activity"/>
    <property type="evidence" value="ECO:0007669"/>
    <property type="project" value="TreeGrafter"/>
</dbReference>
<sequence length="189" mass="22156">MWSNFFNTKRASAIYKKSVVMIDSLWTPKSHCKIISTYGYVYEILRRSKATLLVFQLALYYISSHQRTIQQRKITDRNPYIHCGRRMFLAAFIVAYKYLNDKSYKNKSWAEMAKLNVNEVNEIERVFLQLMDYKLHVSESAFKKWIQVLYGQHGTCCLPALVAGSKRKRTAPISGDNHLSHIIKRLRPV</sequence>
<dbReference type="AlphaFoldDB" id="I1CQD6"/>
<dbReference type="SUPFAM" id="SSF47954">
    <property type="entry name" value="Cyclin-like"/>
    <property type="match status" value="1"/>
</dbReference>
<dbReference type="OrthoDB" id="286814at2759"/>
<dbReference type="InParanoid" id="I1CQD6"/>
<dbReference type="OMA" id="MSVMESF"/>
<dbReference type="CDD" id="cd20557">
    <property type="entry name" value="CYCLIN_ScPCL1-like"/>
    <property type="match status" value="1"/>
</dbReference>
<dbReference type="STRING" id="246409.I1CQD6"/>
<accession>I1CQD6</accession>
<dbReference type="GO" id="GO:0000307">
    <property type="term" value="C:cyclin-dependent protein kinase holoenzyme complex"/>
    <property type="evidence" value="ECO:0007669"/>
    <property type="project" value="TreeGrafter"/>
</dbReference>
<dbReference type="PANTHER" id="PTHR15615">
    <property type="match status" value="1"/>
</dbReference>
<reference evidence="1 2" key="1">
    <citation type="journal article" date="2009" name="PLoS Genet.">
        <title>Genomic analysis of the basal lineage fungus Rhizopus oryzae reveals a whole-genome duplication.</title>
        <authorList>
            <person name="Ma L.-J."/>
            <person name="Ibrahim A.S."/>
            <person name="Skory C."/>
            <person name="Grabherr M.G."/>
            <person name="Burger G."/>
            <person name="Butler M."/>
            <person name="Elias M."/>
            <person name="Idnurm A."/>
            <person name="Lang B.F."/>
            <person name="Sone T."/>
            <person name="Abe A."/>
            <person name="Calvo S.E."/>
            <person name="Corrochano L.M."/>
            <person name="Engels R."/>
            <person name="Fu J."/>
            <person name="Hansberg W."/>
            <person name="Kim J.-M."/>
            <person name="Kodira C.D."/>
            <person name="Koehrsen M.J."/>
            <person name="Liu B."/>
            <person name="Miranda-Saavedra D."/>
            <person name="O'Leary S."/>
            <person name="Ortiz-Castellanos L."/>
            <person name="Poulter R."/>
            <person name="Rodriguez-Romero J."/>
            <person name="Ruiz-Herrera J."/>
            <person name="Shen Y.-Q."/>
            <person name="Zeng Q."/>
            <person name="Galagan J."/>
            <person name="Birren B.W."/>
            <person name="Cuomo C.A."/>
            <person name="Wickes B.L."/>
        </authorList>
    </citation>
    <scope>NUCLEOTIDE SEQUENCE [LARGE SCALE GENOMIC DNA]</scope>
    <source>
        <strain evidence="2">RA 99-880 / ATCC MYA-4621 / FGSC 9543 / NRRL 43880</strain>
    </source>
</reference>
<organism evidence="1 2">
    <name type="scientific">Rhizopus delemar (strain RA 99-880 / ATCC MYA-4621 / FGSC 9543 / NRRL 43880)</name>
    <name type="common">Mucormycosis agent</name>
    <name type="synonym">Rhizopus arrhizus var. delemar</name>
    <dbReference type="NCBI Taxonomy" id="246409"/>
    <lineage>
        <taxon>Eukaryota</taxon>
        <taxon>Fungi</taxon>
        <taxon>Fungi incertae sedis</taxon>
        <taxon>Mucoromycota</taxon>
        <taxon>Mucoromycotina</taxon>
        <taxon>Mucoromycetes</taxon>
        <taxon>Mucorales</taxon>
        <taxon>Mucorineae</taxon>
        <taxon>Rhizopodaceae</taxon>
        <taxon>Rhizopus</taxon>
    </lineage>
</organism>
<evidence type="ECO:0000313" key="1">
    <source>
        <dbReference type="EMBL" id="EIE90666.1"/>
    </source>
</evidence>
<dbReference type="VEuPathDB" id="FungiDB:RO3G_15377"/>
<keyword evidence="2" id="KW-1185">Reference proteome</keyword>
<dbReference type="InterPro" id="IPR036915">
    <property type="entry name" value="Cyclin-like_sf"/>
</dbReference>
<dbReference type="EMBL" id="CH476747">
    <property type="protein sequence ID" value="EIE90666.1"/>
    <property type="molecule type" value="Genomic_DNA"/>
</dbReference>
<dbReference type="eggNOG" id="KOG1674">
    <property type="taxonomic scope" value="Eukaryota"/>
</dbReference>
<name>I1CQD6_RHIO9</name>
<dbReference type="GO" id="GO:0019901">
    <property type="term" value="F:protein kinase binding"/>
    <property type="evidence" value="ECO:0007669"/>
    <property type="project" value="InterPro"/>
</dbReference>
<dbReference type="RefSeq" id="XP_067526062.1">
    <property type="nucleotide sequence ID" value="XM_067669961.1"/>
</dbReference>
<dbReference type="Gene3D" id="1.10.472.10">
    <property type="entry name" value="Cyclin-like"/>
    <property type="match status" value="1"/>
</dbReference>
<dbReference type="Pfam" id="PF08613">
    <property type="entry name" value="Cyclin"/>
    <property type="match status" value="1"/>
</dbReference>
<evidence type="ECO:0008006" key="3">
    <source>
        <dbReference type="Google" id="ProtNLM"/>
    </source>
</evidence>
<dbReference type="PANTHER" id="PTHR15615:SF36">
    <property type="entry name" value="PHO85 CYCLIN-5"/>
    <property type="match status" value="1"/>
</dbReference>
<proteinExistence type="predicted"/>